<dbReference type="SUPFAM" id="SSF103473">
    <property type="entry name" value="MFS general substrate transporter"/>
    <property type="match status" value="1"/>
</dbReference>
<dbReference type="RefSeq" id="WP_014453908.1">
    <property type="nucleotide sequence ID" value="NC_017096.1"/>
</dbReference>
<dbReference type="AlphaFoldDB" id="A0A7U6JFH3"/>
<dbReference type="KEGG" id="cex:CSE_13870"/>
<evidence type="ECO:0000313" key="2">
    <source>
        <dbReference type="EMBL" id="BAL81513.1"/>
    </source>
</evidence>
<keyword evidence="1" id="KW-0812">Transmembrane</keyword>
<evidence type="ECO:0008006" key="4">
    <source>
        <dbReference type="Google" id="ProtNLM"/>
    </source>
</evidence>
<organism evidence="2 3">
    <name type="scientific">Caldisericum exile (strain DSM 21853 / NBRC 104410 / AZM16c01)</name>
    <dbReference type="NCBI Taxonomy" id="511051"/>
    <lineage>
        <taxon>Bacteria</taxon>
        <taxon>Pseudomonadati</taxon>
        <taxon>Caldisericota/Cryosericota group</taxon>
        <taxon>Caldisericota</taxon>
        <taxon>Caldisericia</taxon>
        <taxon>Caldisericales</taxon>
        <taxon>Caldisericaceae</taxon>
        <taxon>Caldisericum</taxon>
    </lineage>
</organism>
<sequence length="63" mass="7136">MNDYNWVFGLLYGFLADIYSKKATLIFSAILLPISAILIYASNNLFVLFIGAMLGIRNKFNIK</sequence>
<accession>A0A7U6JFH3</accession>
<evidence type="ECO:0000256" key="1">
    <source>
        <dbReference type="SAM" id="Phobius"/>
    </source>
</evidence>
<name>A0A7U6JFH3_CALEA</name>
<dbReference type="Gene3D" id="1.20.1250.20">
    <property type="entry name" value="MFS general substrate transporter like domains"/>
    <property type="match status" value="1"/>
</dbReference>
<feature type="transmembrane region" description="Helical" evidence="1">
    <location>
        <begin position="25"/>
        <end position="56"/>
    </location>
</feature>
<evidence type="ECO:0000313" key="3">
    <source>
        <dbReference type="Proteomes" id="UP000004793"/>
    </source>
</evidence>
<reference evidence="2 3" key="1">
    <citation type="submission" date="2011-01" db="EMBL/GenBank/DDBJ databases">
        <title>Whole genome sequence of Caldisericum exile AZM16c01.</title>
        <authorList>
            <person name="Narita-Yamada S."/>
            <person name="Kawakoshi A."/>
            <person name="Nakamura S."/>
            <person name="Sasagawa M."/>
            <person name="Fukada J."/>
            <person name="Sekine M."/>
            <person name="Kato Y."/>
            <person name="Fukai R."/>
            <person name="Sasaki K."/>
            <person name="Hanamaki A."/>
            <person name="Narita H."/>
            <person name="Konno Y."/>
            <person name="Mori K."/>
            <person name="Yamazaki S."/>
            <person name="Suzuki K."/>
            <person name="Fujita N."/>
        </authorList>
    </citation>
    <scope>NUCLEOTIDE SEQUENCE [LARGE SCALE GENOMIC DNA]</scope>
    <source>
        <strain evidence="3">DSM 21853 / NBRC 104410 / AZM16c01</strain>
    </source>
</reference>
<keyword evidence="1" id="KW-0472">Membrane</keyword>
<keyword evidence="3" id="KW-1185">Reference proteome</keyword>
<proteinExistence type="predicted"/>
<dbReference type="InterPro" id="IPR036259">
    <property type="entry name" value="MFS_trans_sf"/>
</dbReference>
<keyword evidence="1" id="KW-1133">Transmembrane helix</keyword>
<gene>
    <name evidence="2" type="ordered locus">CSE_13870</name>
</gene>
<dbReference type="Proteomes" id="UP000004793">
    <property type="component" value="Chromosome"/>
</dbReference>
<dbReference type="EMBL" id="AP012051">
    <property type="protein sequence ID" value="BAL81513.1"/>
    <property type="molecule type" value="Genomic_DNA"/>
</dbReference>
<protein>
    <recommendedName>
        <fullName evidence="4">MFS transporter</fullName>
    </recommendedName>
</protein>